<sequence>MIINHLLIRLKDSSDTKIEETQEVLLKMKGNIATLLDMQVKVDIRRDSSSYDLMLITKFASITDMEAYLVDPLHQEISIFIGSVLDSSASVCYEA</sequence>
<dbReference type="SMART" id="SM00886">
    <property type="entry name" value="Dabb"/>
    <property type="match status" value="1"/>
</dbReference>
<protein>
    <submittedName>
        <fullName evidence="2">Dabb family protein</fullName>
    </submittedName>
</protein>
<evidence type="ECO:0000259" key="1">
    <source>
        <dbReference type="PROSITE" id="PS51502"/>
    </source>
</evidence>
<dbReference type="PROSITE" id="PS51502">
    <property type="entry name" value="S_R_A_B_BARREL"/>
    <property type="match status" value="1"/>
</dbReference>
<dbReference type="Pfam" id="PF07876">
    <property type="entry name" value="Dabb"/>
    <property type="match status" value="1"/>
</dbReference>
<dbReference type="Proteomes" id="UP000577724">
    <property type="component" value="Unassembled WGS sequence"/>
</dbReference>
<dbReference type="EMBL" id="JABMCC010000114">
    <property type="protein sequence ID" value="NUU56249.1"/>
    <property type="molecule type" value="Genomic_DNA"/>
</dbReference>
<feature type="domain" description="Stress-response A/B barrel" evidence="1">
    <location>
        <begin position="2"/>
        <end position="93"/>
    </location>
</feature>
<evidence type="ECO:0000313" key="2">
    <source>
        <dbReference type="EMBL" id="NUU56249.1"/>
    </source>
</evidence>
<organism evidence="2 3">
    <name type="scientific">Paenibacillus taichungensis</name>
    <dbReference type="NCBI Taxonomy" id="484184"/>
    <lineage>
        <taxon>Bacteria</taxon>
        <taxon>Bacillati</taxon>
        <taxon>Bacillota</taxon>
        <taxon>Bacilli</taxon>
        <taxon>Bacillales</taxon>
        <taxon>Paenibacillaceae</taxon>
        <taxon>Paenibacillus</taxon>
    </lineage>
</organism>
<name>A0ABX2MQD1_9BACL</name>
<gene>
    <name evidence="2" type="ORF">HP548_19425</name>
</gene>
<dbReference type="Gene3D" id="3.30.70.100">
    <property type="match status" value="1"/>
</dbReference>
<comment type="caution">
    <text evidence="2">The sequence shown here is derived from an EMBL/GenBank/DDBJ whole genome shotgun (WGS) entry which is preliminary data.</text>
</comment>
<dbReference type="RefSeq" id="WP_076288827.1">
    <property type="nucleotide sequence ID" value="NZ_CBCRYD010000052.1"/>
</dbReference>
<dbReference type="GeneID" id="97132908"/>
<reference evidence="2 3" key="1">
    <citation type="submission" date="2020-05" db="EMBL/GenBank/DDBJ databases">
        <title>Genome Sequencing of Type Strains.</title>
        <authorList>
            <person name="Lemaire J.F."/>
            <person name="Inderbitzin P."/>
            <person name="Gregorio O.A."/>
            <person name="Collins S.B."/>
            <person name="Wespe N."/>
            <person name="Knight-Connoni V."/>
        </authorList>
    </citation>
    <scope>NUCLEOTIDE SEQUENCE [LARGE SCALE GENOMIC DNA]</scope>
    <source>
        <strain evidence="2 3">DSM 19942</strain>
    </source>
</reference>
<proteinExistence type="predicted"/>
<keyword evidence="3" id="KW-1185">Reference proteome</keyword>
<evidence type="ECO:0000313" key="3">
    <source>
        <dbReference type="Proteomes" id="UP000577724"/>
    </source>
</evidence>
<accession>A0ABX2MQD1</accession>
<dbReference type="SUPFAM" id="SSF54909">
    <property type="entry name" value="Dimeric alpha+beta barrel"/>
    <property type="match status" value="1"/>
</dbReference>
<dbReference type="InterPro" id="IPR013097">
    <property type="entry name" value="Dabb"/>
</dbReference>
<dbReference type="InterPro" id="IPR011008">
    <property type="entry name" value="Dimeric_a/b-barrel"/>
</dbReference>